<dbReference type="AlphaFoldDB" id="Q7V599"/>
<dbReference type="InterPro" id="IPR051910">
    <property type="entry name" value="ComF/GntX_DNA_util-trans"/>
</dbReference>
<dbReference type="CDD" id="cd06223">
    <property type="entry name" value="PRTases_typeI"/>
    <property type="match status" value="1"/>
</dbReference>
<reference evidence="2 3" key="1">
    <citation type="journal article" date="2003" name="Nature">
        <title>Genome divergence in two Prochlorococcus ecotypes reflects oceanic niche differentiation.</title>
        <authorList>
            <person name="Rocap G."/>
            <person name="Larimer F.W."/>
            <person name="Lamerdin J.E."/>
            <person name="Malfatti S."/>
            <person name="Chain P."/>
            <person name="Ahlgren N.A."/>
            <person name="Arellano A."/>
            <person name="Coleman M."/>
            <person name="Hauser L."/>
            <person name="Hess W.R."/>
            <person name="Johnson Z.I."/>
            <person name="Land M.L."/>
            <person name="Lindell D."/>
            <person name="Post A.F."/>
            <person name="Regala W."/>
            <person name="Shah M."/>
            <person name="Shaw S.L."/>
            <person name="Steglich C."/>
            <person name="Sullivan M.B."/>
            <person name="Ting C.S."/>
            <person name="Tolonen A."/>
            <person name="Webb E.A."/>
            <person name="Zinser E.R."/>
            <person name="Chisholm S.W."/>
        </authorList>
    </citation>
    <scope>NUCLEOTIDE SEQUENCE [LARGE SCALE GENOMIC DNA]</scope>
    <source>
        <strain evidence="3">MIT 9313</strain>
    </source>
</reference>
<protein>
    <recommendedName>
        <fullName evidence="4">DNA utilization protein GntX</fullName>
    </recommendedName>
</protein>
<dbReference type="InterPro" id="IPR029057">
    <property type="entry name" value="PRTase-like"/>
</dbReference>
<dbReference type="EMBL" id="BX548175">
    <property type="protein sequence ID" value="CAE21848.1"/>
    <property type="molecule type" value="Genomic_DNA"/>
</dbReference>
<dbReference type="InterPro" id="IPR000836">
    <property type="entry name" value="PRTase_dom"/>
</dbReference>
<dbReference type="RefSeq" id="WP_011131040.1">
    <property type="nucleotide sequence ID" value="NC_005071.1"/>
</dbReference>
<sequence>MRAGHALLMQPQCPICRAAITSDAECSKPCLNCCMKLDLPADGLRGFSPLNWRALGWYEGHLRRLLLNLRRNRKLSAIHALAKLLTPLVPINAVLVPIPSWKSLSRANPVPQLLASGLCRPCHGLLRRRHATVGQHHLDRELRQRNQIHSFEAVPGLSNNATDWSFHRVWIVDDILTTGATALAARNCLQNLGITVGGAICLAKTPKQKSKYNPKTIRNG</sequence>
<dbReference type="PANTHER" id="PTHR47505:SF1">
    <property type="entry name" value="DNA UTILIZATION PROTEIN YHGH"/>
    <property type="match status" value="1"/>
</dbReference>
<keyword evidence="3" id="KW-1185">Reference proteome</keyword>
<organism evidence="2 3">
    <name type="scientific">Prochlorococcus marinus (strain MIT 9313)</name>
    <dbReference type="NCBI Taxonomy" id="74547"/>
    <lineage>
        <taxon>Bacteria</taxon>
        <taxon>Bacillati</taxon>
        <taxon>Cyanobacteriota</taxon>
        <taxon>Cyanophyceae</taxon>
        <taxon>Synechococcales</taxon>
        <taxon>Prochlorococcaceae</taxon>
        <taxon>Prochlorococcus</taxon>
    </lineage>
</organism>
<name>Q7V599_PROMM</name>
<dbReference type="SUPFAM" id="SSF53271">
    <property type="entry name" value="PRTase-like"/>
    <property type="match status" value="1"/>
</dbReference>
<comment type="similarity">
    <text evidence="1">Belongs to the ComF/GntX family.</text>
</comment>
<dbReference type="PANTHER" id="PTHR47505">
    <property type="entry name" value="DNA UTILIZATION PROTEIN YHGH"/>
    <property type="match status" value="1"/>
</dbReference>
<dbReference type="HOGENOM" id="CLU_111940_0_0_3"/>
<evidence type="ECO:0000313" key="3">
    <source>
        <dbReference type="Proteomes" id="UP000001423"/>
    </source>
</evidence>
<evidence type="ECO:0000313" key="2">
    <source>
        <dbReference type="EMBL" id="CAE21848.1"/>
    </source>
</evidence>
<dbReference type="Proteomes" id="UP000001423">
    <property type="component" value="Chromosome"/>
</dbReference>
<accession>Q7V599</accession>
<evidence type="ECO:0000256" key="1">
    <source>
        <dbReference type="ARBA" id="ARBA00008007"/>
    </source>
</evidence>
<dbReference type="Gene3D" id="3.40.50.2020">
    <property type="match status" value="1"/>
</dbReference>
<proteinExistence type="inferred from homology"/>
<gene>
    <name evidence="2" type="ordered locus">PMT_1673</name>
</gene>
<evidence type="ECO:0008006" key="4">
    <source>
        <dbReference type="Google" id="ProtNLM"/>
    </source>
</evidence>
<dbReference type="eggNOG" id="COG1040">
    <property type="taxonomic scope" value="Bacteria"/>
</dbReference>
<dbReference type="KEGG" id="pmt:PMT_1673"/>